<keyword evidence="1" id="KW-0732">Signal</keyword>
<proteinExistence type="predicted"/>
<protein>
    <recommendedName>
        <fullName evidence="4">DUF4410 domain-containing protein</fullName>
    </recommendedName>
</protein>
<evidence type="ECO:0000313" key="3">
    <source>
        <dbReference type="Proteomes" id="UP000323105"/>
    </source>
</evidence>
<name>A0A5A7MMP3_COMTE</name>
<evidence type="ECO:0008006" key="4">
    <source>
        <dbReference type="Google" id="ProtNLM"/>
    </source>
</evidence>
<organism evidence="2 3">
    <name type="scientific">Comamonas testosteroni</name>
    <name type="common">Pseudomonas testosteroni</name>
    <dbReference type="NCBI Taxonomy" id="285"/>
    <lineage>
        <taxon>Bacteria</taxon>
        <taxon>Pseudomonadati</taxon>
        <taxon>Pseudomonadota</taxon>
        <taxon>Betaproteobacteria</taxon>
        <taxon>Burkholderiales</taxon>
        <taxon>Comamonadaceae</taxon>
        <taxon>Comamonas</taxon>
    </lineage>
</organism>
<evidence type="ECO:0000313" key="2">
    <source>
        <dbReference type="EMBL" id="GEQ78044.1"/>
    </source>
</evidence>
<dbReference type="AlphaFoldDB" id="A0A5A7MMP3"/>
<dbReference type="Proteomes" id="UP000323105">
    <property type="component" value="Unassembled WGS sequence"/>
</dbReference>
<accession>A0A5A7MMP3</accession>
<sequence length="159" mass="16949">MKKLAISMLVAVALTGCASSPSRPVEEPLSLKLNGTAVEVQQSIEEYMLRRGLGYKVESATDRSIVFKTACSNIPQVAGFKCGLIMMAVGNSRWDGPYAVVTFRTADIRGVVTVSGSAEWCATNAFGKTNCMPNGAAADMNDLLRSIDSNYKATAVTSR</sequence>
<dbReference type="PROSITE" id="PS51257">
    <property type="entry name" value="PROKAR_LIPOPROTEIN"/>
    <property type="match status" value="1"/>
</dbReference>
<dbReference type="EMBL" id="BKBW01000023">
    <property type="protein sequence ID" value="GEQ78044.1"/>
    <property type="molecule type" value="Genomic_DNA"/>
</dbReference>
<gene>
    <name evidence="2" type="ORF">CTTA_5049</name>
</gene>
<feature type="chain" id="PRO_5022956979" description="DUF4410 domain-containing protein" evidence="1">
    <location>
        <begin position="19"/>
        <end position="159"/>
    </location>
</feature>
<comment type="caution">
    <text evidence="2">The sequence shown here is derived from an EMBL/GenBank/DDBJ whole genome shotgun (WGS) entry which is preliminary data.</text>
</comment>
<evidence type="ECO:0000256" key="1">
    <source>
        <dbReference type="SAM" id="SignalP"/>
    </source>
</evidence>
<feature type="signal peptide" evidence="1">
    <location>
        <begin position="1"/>
        <end position="18"/>
    </location>
</feature>
<reference evidence="2 3" key="1">
    <citation type="journal article" date="2019" name="Microbiol. Resour. Announc.">
        <title>Draft Genome Sequence of Comamonas testosteroni TA441, a Bacterium That Has a Cryptic Phenol Degradation Gene Cluster.</title>
        <authorList>
            <person name="Arai H."/>
            <person name="Ishii M."/>
        </authorList>
    </citation>
    <scope>NUCLEOTIDE SEQUENCE [LARGE SCALE GENOMIC DNA]</scope>
    <source>
        <strain evidence="2 3">TA441</strain>
    </source>
</reference>
<dbReference type="RefSeq" id="WP_149357270.1">
    <property type="nucleotide sequence ID" value="NZ_BKBW01000023.1"/>
</dbReference>